<proteinExistence type="predicted"/>
<dbReference type="InterPro" id="IPR001753">
    <property type="entry name" value="Enoyl-CoA_hydra/iso"/>
</dbReference>
<dbReference type="InterPro" id="IPR051053">
    <property type="entry name" value="ECH/Chromodomain_protein"/>
</dbReference>
<evidence type="ECO:0000313" key="2">
    <source>
        <dbReference type="Proteomes" id="UP001335648"/>
    </source>
</evidence>
<dbReference type="PANTHER" id="PTHR43684:SF5">
    <property type="entry name" value="CHROMODOMAIN Y-LIKE PROTEIN"/>
    <property type="match status" value="1"/>
</dbReference>
<name>A0AAN8BQJ6_9TELE</name>
<dbReference type="AlphaFoldDB" id="A0AAN8BQJ6"/>
<dbReference type="InterPro" id="IPR014748">
    <property type="entry name" value="Enoyl-CoA_hydra_C"/>
</dbReference>
<dbReference type="Gene3D" id="3.90.226.20">
    <property type="match status" value="1"/>
</dbReference>
<dbReference type="Proteomes" id="UP001335648">
    <property type="component" value="Unassembled WGS sequence"/>
</dbReference>
<protein>
    <submittedName>
        <fullName evidence="1">Uncharacterized protein</fullName>
    </submittedName>
</protein>
<evidence type="ECO:0000313" key="1">
    <source>
        <dbReference type="EMBL" id="KAK5889696.1"/>
    </source>
</evidence>
<sequence length="109" mass="12167">MLTSVLCLQANELLLSGRKLTAQEACSKGLVSQVLWPGTFTQEVMLRVRELVTMDPQVLQESKALMRNTSRSALEQTNERECEALKRVWGSSQGTDAILQNLQRGTELC</sequence>
<keyword evidence="2" id="KW-1185">Reference proteome</keyword>
<gene>
    <name evidence="1" type="ORF">CesoFtcFv8_015677</name>
</gene>
<dbReference type="GO" id="GO:0003714">
    <property type="term" value="F:transcription corepressor activity"/>
    <property type="evidence" value="ECO:0007669"/>
    <property type="project" value="TreeGrafter"/>
</dbReference>
<dbReference type="PANTHER" id="PTHR43684">
    <property type="match status" value="1"/>
</dbReference>
<dbReference type="SUPFAM" id="SSF52096">
    <property type="entry name" value="ClpP/crotonase"/>
    <property type="match status" value="1"/>
</dbReference>
<reference evidence="1 2" key="1">
    <citation type="journal article" date="2023" name="Mol. Biol. Evol.">
        <title>Genomics of Secondarily Temperate Adaptation in the Only Non-Antarctic Icefish.</title>
        <authorList>
            <person name="Rivera-Colon A.G."/>
            <person name="Rayamajhi N."/>
            <person name="Minhas B.F."/>
            <person name="Madrigal G."/>
            <person name="Bilyk K.T."/>
            <person name="Yoon V."/>
            <person name="Hune M."/>
            <person name="Gregory S."/>
            <person name="Cheng C.H.C."/>
            <person name="Catchen J.M."/>
        </authorList>
    </citation>
    <scope>NUCLEOTIDE SEQUENCE [LARGE SCALE GENOMIC DNA]</scope>
    <source>
        <strain evidence="1">JC2023a</strain>
    </source>
</reference>
<dbReference type="GO" id="GO:0005634">
    <property type="term" value="C:nucleus"/>
    <property type="evidence" value="ECO:0007669"/>
    <property type="project" value="TreeGrafter"/>
</dbReference>
<comment type="caution">
    <text evidence="1">The sequence shown here is derived from an EMBL/GenBank/DDBJ whole genome shotgun (WGS) entry which is preliminary data.</text>
</comment>
<dbReference type="Gene3D" id="1.10.12.10">
    <property type="entry name" value="Lyase 2-enoyl-coa Hydratase, Chain A, domain 2"/>
    <property type="match status" value="1"/>
</dbReference>
<accession>A0AAN8BQJ6</accession>
<organism evidence="1 2">
    <name type="scientific">Champsocephalus esox</name>
    <name type="common">pike icefish</name>
    <dbReference type="NCBI Taxonomy" id="159716"/>
    <lineage>
        <taxon>Eukaryota</taxon>
        <taxon>Metazoa</taxon>
        <taxon>Chordata</taxon>
        <taxon>Craniata</taxon>
        <taxon>Vertebrata</taxon>
        <taxon>Euteleostomi</taxon>
        <taxon>Actinopterygii</taxon>
        <taxon>Neopterygii</taxon>
        <taxon>Teleostei</taxon>
        <taxon>Neoteleostei</taxon>
        <taxon>Acanthomorphata</taxon>
        <taxon>Eupercaria</taxon>
        <taxon>Perciformes</taxon>
        <taxon>Notothenioidei</taxon>
        <taxon>Channichthyidae</taxon>
        <taxon>Champsocephalus</taxon>
    </lineage>
</organism>
<dbReference type="InterPro" id="IPR029045">
    <property type="entry name" value="ClpP/crotonase-like_dom_sf"/>
</dbReference>
<dbReference type="EMBL" id="JAULUE010002057">
    <property type="protein sequence ID" value="KAK5889696.1"/>
    <property type="molecule type" value="Genomic_DNA"/>
</dbReference>
<dbReference type="Pfam" id="PF00378">
    <property type="entry name" value="ECH_1"/>
    <property type="match status" value="1"/>
</dbReference>